<evidence type="ECO:0000313" key="2">
    <source>
        <dbReference type="Proteomes" id="UP000276133"/>
    </source>
</evidence>
<accession>A0A3M7S2L3</accession>
<dbReference type="Proteomes" id="UP000276133">
    <property type="component" value="Unassembled WGS sequence"/>
</dbReference>
<comment type="caution">
    <text evidence="1">The sequence shown here is derived from an EMBL/GenBank/DDBJ whole genome shotgun (WGS) entry which is preliminary data.</text>
</comment>
<name>A0A3M7S2L3_BRAPC</name>
<dbReference type="EMBL" id="REGN01002134">
    <property type="protein sequence ID" value="RNA30056.1"/>
    <property type="molecule type" value="Genomic_DNA"/>
</dbReference>
<reference evidence="1 2" key="1">
    <citation type="journal article" date="2018" name="Sci. Rep.">
        <title>Genomic signatures of local adaptation to the degree of environmental predictability in rotifers.</title>
        <authorList>
            <person name="Franch-Gras L."/>
            <person name="Hahn C."/>
            <person name="Garcia-Roger E.M."/>
            <person name="Carmona M.J."/>
            <person name="Serra M."/>
            <person name="Gomez A."/>
        </authorList>
    </citation>
    <scope>NUCLEOTIDE SEQUENCE [LARGE SCALE GENOMIC DNA]</scope>
    <source>
        <strain evidence="1">HYR1</strain>
    </source>
</reference>
<evidence type="ECO:0000313" key="1">
    <source>
        <dbReference type="EMBL" id="RNA30056.1"/>
    </source>
</evidence>
<protein>
    <submittedName>
        <fullName evidence="1">Uncharacterized protein</fullName>
    </submittedName>
</protein>
<organism evidence="1 2">
    <name type="scientific">Brachionus plicatilis</name>
    <name type="common">Marine rotifer</name>
    <name type="synonym">Brachionus muelleri</name>
    <dbReference type="NCBI Taxonomy" id="10195"/>
    <lineage>
        <taxon>Eukaryota</taxon>
        <taxon>Metazoa</taxon>
        <taxon>Spiralia</taxon>
        <taxon>Gnathifera</taxon>
        <taxon>Rotifera</taxon>
        <taxon>Eurotatoria</taxon>
        <taxon>Monogononta</taxon>
        <taxon>Pseudotrocha</taxon>
        <taxon>Ploima</taxon>
        <taxon>Brachionidae</taxon>
        <taxon>Brachionus</taxon>
    </lineage>
</organism>
<proteinExistence type="predicted"/>
<keyword evidence="2" id="KW-1185">Reference proteome</keyword>
<gene>
    <name evidence="1" type="ORF">BpHYR1_048580</name>
</gene>
<sequence length="134" mass="15661">MRLVSCNMLLSHKVEKVNDEDIKQNKLFRTPVMHRPAYGSFIVGINIRLHCRNDYFSRRKPEHKQNDNHNANGQITFFLICTVPGSFHGLDQADLTYCCRFLSFPQPSPVIRPLLYQTNKIIIVYFSFHFSDAK</sequence>
<dbReference type="AlphaFoldDB" id="A0A3M7S2L3"/>